<feature type="transmembrane region" description="Helical" evidence="1">
    <location>
        <begin position="12"/>
        <end position="34"/>
    </location>
</feature>
<keyword evidence="1" id="KW-0812">Transmembrane</keyword>
<keyword evidence="3" id="KW-1185">Reference proteome</keyword>
<dbReference type="Proteomes" id="UP000276133">
    <property type="component" value="Unassembled WGS sequence"/>
</dbReference>
<organism evidence="2 3">
    <name type="scientific">Brachionus plicatilis</name>
    <name type="common">Marine rotifer</name>
    <name type="synonym">Brachionus muelleri</name>
    <dbReference type="NCBI Taxonomy" id="10195"/>
    <lineage>
        <taxon>Eukaryota</taxon>
        <taxon>Metazoa</taxon>
        <taxon>Spiralia</taxon>
        <taxon>Gnathifera</taxon>
        <taxon>Rotifera</taxon>
        <taxon>Eurotatoria</taxon>
        <taxon>Monogononta</taxon>
        <taxon>Pseudotrocha</taxon>
        <taxon>Ploima</taxon>
        <taxon>Brachionidae</taxon>
        <taxon>Brachionus</taxon>
    </lineage>
</organism>
<name>A0A3M7Q5H2_BRAPC</name>
<dbReference type="EMBL" id="REGN01007389">
    <property type="protein sequence ID" value="RNA06442.1"/>
    <property type="molecule type" value="Genomic_DNA"/>
</dbReference>
<gene>
    <name evidence="2" type="ORF">BpHYR1_000373</name>
</gene>
<keyword evidence="1" id="KW-1133">Transmembrane helix</keyword>
<reference evidence="2 3" key="1">
    <citation type="journal article" date="2018" name="Sci. Rep.">
        <title>Genomic signatures of local adaptation to the degree of environmental predictability in rotifers.</title>
        <authorList>
            <person name="Franch-Gras L."/>
            <person name="Hahn C."/>
            <person name="Garcia-Roger E.M."/>
            <person name="Carmona M.J."/>
            <person name="Serra M."/>
            <person name="Gomez A."/>
        </authorList>
    </citation>
    <scope>NUCLEOTIDE SEQUENCE [LARGE SCALE GENOMIC DNA]</scope>
    <source>
        <strain evidence="2">HYR1</strain>
    </source>
</reference>
<evidence type="ECO:0000313" key="3">
    <source>
        <dbReference type="Proteomes" id="UP000276133"/>
    </source>
</evidence>
<sequence length="108" mass="12905">MNTVAHFENLQFECLTFSLSLELLLSVAAIFPFFRIFQDLKNYLALNFTSLSLNIILYKSFDRSLFDYCLSRFKNYKKSNSFQLPLQLFSNSELYVIVNFRKQYRIKI</sequence>
<keyword evidence="1" id="KW-0472">Membrane</keyword>
<proteinExistence type="predicted"/>
<accession>A0A3M7Q5H2</accession>
<evidence type="ECO:0000313" key="2">
    <source>
        <dbReference type="EMBL" id="RNA06442.1"/>
    </source>
</evidence>
<dbReference type="AlphaFoldDB" id="A0A3M7Q5H2"/>
<evidence type="ECO:0000256" key="1">
    <source>
        <dbReference type="SAM" id="Phobius"/>
    </source>
</evidence>
<comment type="caution">
    <text evidence="2">The sequence shown here is derived from an EMBL/GenBank/DDBJ whole genome shotgun (WGS) entry which is preliminary data.</text>
</comment>
<protein>
    <submittedName>
        <fullName evidence="2">Uncharacterized protein</fullName>
    </submittedName>
</protein>